<dbReference type="EMBL" id="SOFY01000064">
    <property type="protein sequence ID" value="TFC44353.1"/>
    <property type="molecule type" value="Genomic_DNA"/>
</dbReference>
<keyword evidence="1" id="KW-1133">Transmembrane helix</keyword>
<sequence length="134" mass="14115">MKTVVLSVAGILSGALFYALLGFSEGGWAGLFSGAALLSVLPRMALTILVFGVLLLGGLMLPRAFAVGVTIGMMACFLVGLGLLFGNPETYTLGDPYQLYLLSRGPRNPFIWFAFLTAGFALVAHISNERPASV</sequence>
<dbReference type="RefSeq" id="WP_134368053.1">
    <property type="nucleotide sequence ID" value="NZ_SOFY01000064.1"/>
</dbReference>
<proteinExistence type="predicted"/>
<comment type="caution">
    <text evidence="2">The sequence shown here is derived from an EMBL/GenBank/DDBJ whole genome shotgun (WGS) entry which is preliminary data.</text>
</comment>
<feature type="transmembrane region" description="Helical" evidence="1">
    <location>
        <begin position="64"/>
        <end position="85"/>
    </location>
</feature>
<evidence type="ECO:0000313" key="3">
    <source>
        <dbReference type="Proteomes" id="UP000297403"/>
    </source>
</evidence>
<dbReference type="Proteomes" id="UP000297403">
    <property type="component" value="Unassembled WGS sequence"/>
</dbReference>
<organism evidence="2 3">
    <name type="scientific">Cryobacterium shii</name>
    <dbReference type="NCBI Taxonomy" id="1259235"/>
    <lineage>
        <taxon>Bacteria</taxon>
        <taxon>Bacillati</taxon>
        <taxon>Actinomycetota</taxon>
        <taxon>Actinomycetes</taxon>
        <taxon>Micrococcales</taxon>
        <taxon>Microbacteriaceae</taxon>
        <taxon>Cryobacterium</taxon>
    </lineage>
</organism>
<evidence type="ECO:0000313" key="2">
    <source>
        <dbReference type="EMBL" id="TFC44353.1"/>
    </source>
</evidence>
<keyword evidence="3" id="KW-1185">Reference proteome</keyword>
<keyword evidence="1" id="KW-0812">Transmembrane</keyword>
<feature type="transmembrane region" description="Helical" evidence="1">
    <location>
        <begin position="32"/>
        <end position="57"/>
    </location>
</feature>
<protein>
    <submittedName>
        <fullName evidence="2">Uncharacterized protein</fullName>
    </submittedName>
</protein>
<feature type="transmembrane region" description="Helical" evidence="1">
    <location>
        <begin position="110"/>
        <end position="128"/>
    </location>
</feature>
<keyword evidence="1" id="KW-0472">Membrane</keyword>
<dbReference type="AlphaFoldDB" id="A0AAQ2HF33"/>
<reference evidence="2 3" key="1">
    <citation type="submission" date="2019-03" db="EMBL/GenBank/DDBJ databases">
        <title>Genomics of glacier-inhabiting Cryobacterium strains.</title>
        <authorList>
            <person name="Liu Q."/>
            <person name="Xin Y.-H."/>
        </authorList>
    </citation>
    <scope>NUCLEOTIDE SEQUENCE [LARGE SCALE GENOMIC DNA]</scope>
    <source>
        <strain evidence="3">TMT1-22</strain>
    </source>
</reference>
<gene>
    <name evidence="2" type="ORF">E3O49_11935</name>
</gene>
<name>A0AAQ2HF33_9MICO</name>
<accession>A0AAQ2HF33</accession>
<evidence type="ECO:0000256" key="1">
    <source>
        <dbReference type="SAM" id="Phobius"/>
    </source>
</evidence>